<dbReference type="OMA" id="PVETIKC"/>
<protein>
    <submittedName>
        <fullName evidence="1">Uncharacterized protein</fullName>
    </submittedName>
</protein>
<name>A0A067QP51_ZOONE</name>
<keyword evidence="2" id="KW-1185">Reference proteome</keyword>
<reference evidence="1 2" key="1">
    <citation type="journal article" date="2014" name="Nat. Commun.">
        <title>Molecular traces of alternative social organization in a termite genome.</title>
        <authorList>
            <person name="Terrapon N."/>
            <person name="Li C."/>
            <person name="Robertson H.M."/>
            <person name="Ji L."/>
            <person name="Meng X."/>
            <person name="Booth W."/>
            <person name="Chen Z."/>
            <person name="Childers C.P."/>
            <person name="Glastad K.M."/>
            <person name="Gokhale K."/>
            <person name="Gowin J."/>
            <person name="Gronenberg W."/>
            <person name="Hermansen R.A."/>
            <person name="Hu H."/>
            <person name="Hunt B.G."/>
            <person name="Huylmans A.K."/>
            <person name="Khalil S.M."/>
            <person name="Mitchell R.D."/>
            <person name="Munoz-Torres M.C."/>
            <person name="Mustard J.A."/>
            <person name="Pan H."/>
            <person name="Reese J.T."/>
            <person name="Scharf M.E."/>
            <person name="Sun F."/>
            <person name="Vogel H."/>
            <person name="Xiao J."/>
            <person name="Yang W."/>
            <person name="Yang Z."/>
            <person name="Yang Z."/>
            <person name="Zhou J."/>
            <person name="Zhu J."/>
            <person name="Brent C.S."/>
            <person name="Elsik C.G."/>
            <person name="Goodisman M.A."/>
            <person name="Liberles D.A."/>
            <person name="Roe R.M."/>
            <person name="Vargo E.L."/>
            <person name="Vilcinskas A."/>
            <person name="Wang J."/>
            <person name="Bornberg-Bauer E."/>
            <person name="Korb J."/>
            <person name="Zhang G."/>
            <person name="Liebig J."/>
        </authorList>
    </citation>
    <scope>NUCLEOTIDE SEQUENCE [LARGE SCALE GENOMIC DNA]</scope>
    <source>
        <tissue evidence="1">Whole organism</tissue>
    </source>
</reference>
<evidence type="ECO:0000313" key="2">
    <source>
        <dbReference type="Proteomes" id="UP000027135"/>
    </source>
</evidence>
<dbReference type="InParanoid" id="A0A067QP51"/>
<dbReference type="STRING" id="136037.A0A067QP51"/>
<gene>
    <name evidence="1" type="ORF">L798_13407</name>
</gene>
<dbReference type="eggNOG" id="KOG1075">
    <property type="taxonomic scope" value="Eukaryota"/>
</dbReference>
<evidence type="ECO:0000313" key="1">
    <source>
        <dbReference type="EMBL" id="KDQ71481.1"/>
    </source>
</evidence>
<dbReference type="Proteomes" id="UP000027135">
    <property type="component" value="Unassembled WGS sequence"/>
</dbReference>
<dbReference type="EMBL" id="KK853959">
    <property type="protein sequence ID" value="KDQ71481.1"/>
    <property type="molecule type" value="Genomic_DNA"/>
</dbReference>
<accession>A0A067QP51</accession>
<sequence length="137" mass="15434">MDKVLENDIAAEVTKEPELHSDLGKLKPDLVIKNRVGVFVVDVTVRHEDGDYLKVAKIEKERKYGILLPAMQRERAAPSAEVLPIVVGNRGAMPVETIKCLQKLGIARSHQKTISLMALRSSIEIYHAFMDYNRQIL</sequence>
<dbReference type="AlphaFoldDB" id="A0A067QP51"/>
<organism evidence="1 2">
    <name type="scientific">Zootermopsis nevadensis</name>
    <name type="common">Dampwood termite</name>
    <dbReference type="NCBI Taxonomy" id="136037"/>
    <lineage>
        <taxon>Eukaryota</taxon>
        <taxon>Metazoa</taxon>
        <taxon>Ecdysozoa</taxon>
        <taxon>Arthropoda</taxon>
        <taxon>Hexapoda</taxon>
        <taxon>Insecta</taxon>
        <taxon>Pterygota</taxon>
        <taxon>Neoptera</taxon>
        <taxon>Polyneoptera</taxon>
        <taxon>Dictyoptera</taxon>
        <taxon>Blattodea</taxon>
        <taxon>Blattoidea</taxon>
        <taxon>Termitoidae</taxon>
        <taxon>Termopsidae</taxon>
        <taxon>Zootermopsis</taxon>
    </lineage>
</organism>
<proteinExistence type="predicted"/>